<name>A0A955LHD3_UNCKA</name>
<dbReference type="GO" id="GO:0002143">
    <property type="term" value="P:tRNA wobble position uridine thiolation"/>
    <property type="evidence" value="ECO:0007669"/>
    <property type="project" value="TreeGrafter"/>
</dbReference>
<feature type="domain" description="Rhodanese" evidence="1">
    <location>
        <begin position="21"/>
        <end position="57"/>
    </location>
</feature>
<dbReference type="SUPFAM" id="SSF52402">
    <property type="entry name" value="Adenine nucleotide alpha hydrolases-like"/>
    <property type="match status" value="1"/>
</dbReference>
<keyword evidence="2" id="KW-0436">Ligase</keyword>
<evidence type="ECO:0000259" key="1">
    <source>
        <dbReference type="PROSITE" id="PS50206"/>
    </source>
</evidence>
<dbReference type="EMBL" id="JAGQKX010000153">
    <property type="protein sequence ID" value="MCA9390620.1"/>
    <property type="molecule type" value="Genomic_DNA"/>
</dbReference>
<evidence type="ECO:0000313" key="3">
    <source>
        <dbReference type="Proteomes" id="UP000701698"/>
    </source>
</evidence>
<dbReference type="GO" id="GO:0016874">
    <property type="term" value="F:ligase activity"/>
    <property type="evidence" value="ECO:0007669"/>
    <property type="project" value="UniProtKB-KW"/>
</dbReference>
<comment type="caution">
    <text evidence="2">The sequence shown here is derived from an EMBL/GenBank/DDBJ whole genome shotgun (WGS) entry which is preliminary data.</text>
</comment>
<dbReference type="EC" id="6.3.4.20" evidence="2"/>
<feature type="non-terminal residue" evidence="2">
    <location>
        <position position="140"/>
    </location>
</feature>
<reference evidence="2" key="2">
    <citation type="journal article" date="2021" name="Microbiome">
        <title>Successional dynamics and alternative stable states in a saline activated sludge microbial community over 9 years.</title>
        <authorList>
            <person name="Wang Y."/>
            <person name="Ye J."/>
            <person name="Ju F."/>
            <person name="Liu L."/>
            <person name="Boyd J.A."/>
            <person name="Deng Y."/>
            <person name="Parks D.H."/>
            <person name="Jiang X."/>
            <person name="Yin X."/>
            <person name="Woodcroft B.J."/>
            <person name="Tyson G.W."/>
            <person name="Hugenholtz P."/>
            <person name="Polz M.F."/>
            <person name="Zhang T."/>
        </authorList>
    </citation>
    <scope>NUCLEOTIDE SEQUENCE</scope>
    <source>
        <strain evidence="2">HKST-UBA01</strain>
    </source>
</reference>
<accession>A0A955LHD3</accession>
<reference evidence="2" key="1">
    <citation type="submission" date="2020-04" db="EMBL/GenBank/DDBJ databases">
        <authorList>
            <person name="Zhang T."/>
        </authorList>
    </citation>
    <scope>NUCLEOTIDE SEQUENCE</scope>
    <source>
        <strain evidence="2">HKST-UBA01</strain>
    </source>
</reference>
<dbReference type="PANTHER" id="PTHR11933">
    <property type="entry name" value="TRNA 5-METHYLAMINOMETHYL-2-THIOURIDYLATE -METHYLTRANSFERASE"/>
    <property type="match status" value="1"/>
</dbReference>
<dbReference type="Gene3D" id="3.40.50.620">
    <property type="entry name" value="HUPs"/>
    <property type="match status" value="1"/>
</dbReference>
<organism evidence="2 3">
    <name type="scientific">candidate division WWE3 bacterium</name>
    <dbReference type="NCBI Taxonomy" id="2053526"/>
    <lineage>
        <taxon>Bacteria</taxon>
        <taxon>Katanobacteria</taxon>
    </lineage>
</organism>
<proteinExistence type="predicted"/>
<sequence length="140" mass="15770">MVENIQKEIDLLTKNRINSKVLVGLSGGVDSAVTAWMLKEAGFEVQTVFLKCYPNVPGCRSEADLKDAIAVASKLGIPLMTMDYIQQYREEVLENFYQEYKKGRTPNPDILCNQHIKFGAFFDEAMETSSADFYATGHYV</sequence>
<dbReference type="Pfam" id="PF03054">
    <property type="entry name" value="tRNA_Me_trans"/>
    <property type="match status" value="1"/>
</dbReference>
<gene>
    <name evidence="2" type="ORF">KC571_04420</name>
</gene>
<protein>
    <submittedName>
        <fullName evidence="2">7-cyano-7-deazaguanine synthase</fullName>
        <ecNumber evidence="2">6.3.4.20</ecNumber>
    </submittedName>
</protein>
<dbReference type="PANTHER" id="PTHR11933:SF5">
    <property type="entry name" value="MITOCHONDRIAL TRNA-SPECIFIC 2-THIOURIDYLASE 1"/>
    <property type="match status" value="1"/>
</dbReference>
<dbReference type="InterPro" id="IPR001763">
    <property type="entry name" value="Rhodanese-like_dom"/>
</dbReference>
<dbReference type="Proteomes" id="UP000701698">
    <property type="component" value="Unassembled WGS sequence"/>
</dbReference>
<dbReference type="AlphaFoldDB" id="A0A955LHD3"/>
<evidence type="ECO:0000313" key="2">
    <source>
        <dbReference type="EMBL" id="MCA9390620.1"/>
    </source>
</evidence>
<dbReference type="InterPro" id="IPR014729">
    <property type="entry name" value="Rossmann-like_a/b/a_fold"/>
</dbReference>
<dbReference type="PROSITE" id="PS50206">
    <property type="entry name" value="RHODANESE_3"/>
    <property type="match status" value="1"/>
</dbReference>